<evidence type="ECO:0000313" key="4">
    <source>
        <dbReference type="EMBL" id="QNA46358.1"/>
    </source>
</evidence>
<accession>A0A7G5XLK5</accession>
<dbReference type="SUPFAM" id="SSF55729">
    <property type="entry name" value="Acyl-CoA N-acyltransferases (Nat)"/>
    <property type="match status" value="1"/>
</dbReference>
<dbReference type="CDD" id="cd04301">
    <property type="entry name" value="NAT_SF"/>
    <property type="match status" value="1"/>
</dbReference>
<dbReference type="InterPro" id="IPR016181">
    <property type="entry name" value="Acyl_CoA_acyltransferase"/>
</dbReference>
<dbReference type="KEGG" id="lacs:H4075_09355"/>
<evidence type="ECO:0000259" key="3">
    <source>
        <dbReference type="PROSITE" id="PS51186"/>
    </source>
</evidence>
<dbReference type="PROSITE" id="PS51186">
    <property type="entry name" value="GNAT"/>
    <property type="match status" value="1"/>
</dbReference>
<dbReference type="InterPro" id="IPR000182">
    <property type="entry name" value="GNAT_dom"/>
</dbReference>
<sequence>MSLITIRYASADDAELIADMSRTSFYEAFAKDNTKEDMDIFMSEQFSKEDLMKEVELSEGIFMLAYIDDEPVGYARLRVKNNLAHEQAIEVARIYALDKAIGKGVGKALMQECINKANELQMKSIWLGVWEKNERAIAFYQRWGFERFGEHQFLLGTDLQTDWLLKKTL</sequence>
<dbReference type="Proteomes" id="UP000515344">
    <property type="component" value="Chromosome"/>
</dbReference>
<dbReference type="AlphaFoldDB" id="A0A7G5XLK5"/>
<dbReference type="GO" id="GO:0016747">
    <property type="term" value="F:acyltransferase activity, transferring groups other than amino-acyl groups"/>
    <property type="evidence" value="ECO:0007669"/>
    <property type="project" value="InterPro"/>
</dbReference>
<keyword evidence="2" id="KW-0012">Acyltransferase</keyword>
<evidence type="ECO:0000313" key="5">
    <source>
        <dbReference type="Proteomes" id="UP000515344"/>
    </source>
</evidence>
<dbReference type="InterPro" id="IPR050832">
    <property type="entry name" value="Bact_Acetyltransf"/>
</dbReference>
<dbReference type="PANTHER" id="PTHR43877">
    <property type="entry name" value="AMINOALKYLPHOSPHONATE N-ACETYLTRANSFERASE-RELATED-RELATED"/>
    <property type="match status" value="1"/>
</dbReference>
<dbReference type="RefSeq" id="WP_182806190.1">
    <property type="nucleotide sequence ID" value="NZ_CP060007.1"/>
</dbReference>
<keyword evidence="5" id="KW-1185">Reference proteome</keyword>
<evidence type="ECO:0000256" key="1">
    <source>
        <dbReference type="ARBA" id="ARBA00022679"/>
    </source>
</evidence>
<keyword evidence="1" id="KW-0808">Transferase</keyword>
<reference evidence="5" key="1">
    <citation type="submission" date="2020-08" db="EMBL/GenBank/DDBJ databases">
        <title>Lacibacter sp. S13-6-6 genome sequencing.</title>
        <authorList>
            <person name="Jin L."/>
        </authorList>
    </citation>
    <scope>NUCLEOTIDE SEQUENCE [LARGE SCALE GENOMIC DNA]</scope>
    <source>
        <strain evidence="5">S13-6-6</strain>
    </source>
</reference>
<feature type="domain" description="N-acetyltransferase" evidence="3">
    <location>
        <begin position="4"/>
        <end position="169"/>
    </location>
</feature>
<organism evidence="4 5">
    <name type="scientific">Lacibacter sediminis</name>
    <dbReference type="NCBI Taxonomy" id="2760713"/>
    <lineage>
        <taxon>Bacteria</taxon>
        <taxon>Pseudomonadati</taxon>
        <taxon>Bacteroidota</taxon>
        <taxon>Chitinophagia</taxon>
        <taxon>Chitinophagales</taxon>
        <taxon>Chitinophagaceae</taxon>
        <taxon>Lacibacter</taxon>
    </lineage>
</organism>
<dbReference type="Pfam" id="PF00583">
    <property type="entry name" value="Acetyltransf_1"/>
    <property type="match status" value="1"/>
</dbReference>
<dbReference type="Gene3D" id="3.40.630.30">
    <property type="match status" value="1"/>
</dbReference>
<evidence type="ECO:0000256" key="2">
    <source>
        <dbReference type="ARBA" id="ARBA00023315"/>
    </source>
</evidence>
<proteinExistence type="predicted"/>
<dbReference type="EMBL" id="CP060007">
    <property type="protein sequence ID" value="QNA46358.1"/>
    <property type="molecule type" value="Genomic_DNA"/>
</dbReference>
<name>A0A7G5XLK5_9BACT</name>
<protein>
    <submittedName>
        <fullName evidence="4">GNAT family N-acetyltransferase</fullName>
    </submittedName>
</protein>
<gene>
    <name evidence="4" type="ORF">H4075_09355</name>
</gene>